<keyword evidence="3" id="KW-1185">Reference proteome</keyword>
<evidence type="ECO:0000259" key="1">
    <source>
        <dbReference type="Pfam" id="PF01656"/>
    </source>
</evidence>
<proteinExistence type="predicted"/>
<dbReference type="CDD" id="cd02042">
    <property type="entry name" value="ParAB_family"/>
    <property type="match status" value="1"/>
</dbReference>
<dbReference type="InterPro" id="IPR050678">
    <property type="entry name" value="DNA_Partitioning_ATPase"/>
</dbReference>
<sequence>MAKIIAILNGKGGVGKTTTAVNLAATFAQQKKVLLIDADIQGSASWWYSRSQNDMGFDLSQETDPQLLGNLGKITGYDLVVVDTPPALRSEALAAVLAIANYLVLPTPPAPMDLAVLIDTIQKAVTPLGTPHRVLLTKVDTRSLAEAQEAKNTLVQLGIPACNNFIRAYKAHERAALDGMAITQWRGNNAREAESDYRRVADELKRDWRKLWLRDV</sequence>
<dbReference type="RefSeq" id="WP_039739832.1">
    <property type="nucleotide sequence ID" value="NZ_JTCM02000071.1"/>
</dbReference>
<dbReference type="EMBL" id="JTCM02000071">
    <property type="protein sequence ID" value="NEU75507.1"/>
    <property type="molecule type" value="Genomic_DNA"/>
</dbReference>
<dbReference type="Proteomes" id="UP000031549">
    <property type="component" value="Unassembled WGS sequence"/>
</dbReference>
<dbReference type="AlphaFoldDB" id="A0A846HD72"/>
<accession>A0A846HD72</accession>
<protein>
    <submittedName>
        <fullName evidence="2">ParA family protein</fullName>
    </submittedName>
</protein>
<gene>
    <name evidence="2" type="ORF">PI95_023845</name>
</gene>
<dbReference type="InterPro" id="IPR027417">
    <property type="entry name" value="P-loop_NTPase"/>
</dbReference>
<organism evidence="2 3">
    <name type="scientific">Hassallia byssoidea VB512170</name>
    <dbReference type="NCBI Taxonomy" id="1304833"/>
    <lineage>
        <taxon>Bacteria</taxon>
        <taxon>Bacillati</taxon>
        <taxon>Cyanobacteriota</taxon>
        <taxon>Cyanophyceae</taxon>
        <taxon>Nostocales</taxon>
        <taxon>Tolypothrichaceae</taxon>
        <taxon>Hassallia</taxon>
    </lineage>
</organism>
<evidence type="ECO:0000313" key="3">
    <source>
        <dbReference type="Proteomes" id="UP000031549"/>
    </source>
</evidence>
<evidence type="ECO:0000313" key="2">
    <source>
        <dbReference type="EMBL" id="NEU75507.1"/>
    </source>
</evidence>
<name>A0A846HD72_9CYAN</name>
<comment type="caution">
    <text evidence="2">The sequence shown here is derived from an EMBL/GenBank/DDBJ whole genome shotgun (WGS) entry which is preliminary data.</text>
</comment>
<reference evidence="2 3" key="1">
    <citation type="journal article" date="2015" name="Genome Announc.">
        <title>Draft Genome Sequence of Cyanobacterium Hassallia byssoidea Strain VB512170, Isolated from Monuments in India.</title>
        <authorList>
            <person name="Singh D."/>
            <person name="Chandrababunaidu M.M."/>
            <person name="Panda A."/>
            <person name="Sen D."/>
            <person name="Bhattacharyya S."/>
            <person name="Adhikary S.P."/>
            <person name="Tripathy S."/>
        </authorList>
    </citation>
    <scope>NUCLEOTIDE SEQUENCE [LARGE SCALE GENOMIC DNA]</scope>
    <source>
        <strain evidence="2 3">VB512170</strain>
    </source>
</reference>
<dbReference type="Pfam" id="PF01656">
    <property type="entry name" value="CbiA"/>
    <property type="match status" value="1"/>
</dbReference>
<dbReference type="PANTHER" id="PTHR13696">
    <property type="entry name" value="P-LOOP CONTAINING NUCLEOSIDE TRIPHOSPHATE HYDROLASE"/>
    <property type="match status" value="1"/>
</dbReference>
<dbReference type="SUPFAM" id="SSF52540">
    <property type="entry name" value="P-loop containing nucleoside triphosphate hydrolases"/>
    <property type="match status" value="1"/>
</dbReference>
<dbReference type="InterPro" id="IPR002586">
    <property type="entry name" value="CobQ/CobB/MinD/ParA_Nub-bd_dom"/>
</dbReference>
<dbReference type="PANTHER" id="PTHR13696:SF52">
    <property type="entry name" value="PARA FAMILY PROTEIN CT_582"/>
    <property type="match status" value="1"/>
</dbReference>
<dbReference type="Gene3D" id="3.40.50.300">
    <property type="entry name" value="P-loop containing nucleotide triphosphate hydrolases"/>
    <property type="match status" value="1"/>
</dbReference>
<dbReference type="PIRSF" id="PIRSF009320">
    <property type="entry name" value="Nuc_binding_HP_1000"/>
    <property type="match status" value="1"/>
</dbReference>
<feature type="domain" description="CobQ/CobB/MinD/ParA nucleotide binding" evidence="1">
    <location>
        <begin position="5"/>
        <end position="174"/>
    </location>
</feature>